<dbReference type="PANTHER" id="PTHR45138:SF2">
    <property type="entry name" value="DIGUANYLATE CYCLASE VDCA"/>
    <property type="match status" value="1"/>
</dbReference>
<dbReference type="NCBIfam" id="TIGR00254">
    <property type="entry name" value="GGDEF"/>
    <property type="match status" value="1"/>
</dbReference>
<evidence type="ECO:0000256" key="2">
    <source>
        <dbReference type="SAM" id="Coils"/>
    </source>
</evidence>
<feature type="coiled-coil region" evidence="2">
    <location>
        <begin position="133"/>
        <end position="181"/>
    </location>
</feature>
<dbReference type="InterPro" id="IPR029787">
    <property type="entry name" value="Nucleotide_cyclase"/>
</dbReference>
<sequence length="350" mass="39418">MTGKSLQETFKLGENKKISPEYVERLSRILLAFCEGAHEMLPQDSDLAKKLDALTRVVEKTLEPQKHSGLAEGIFSFFEEKIAEDDFRGCEREGLLGIVRELTLSLKGIGEPVGTLDQSLDEFVSDIEKIESLEDLDKLKNKIKASAQQVRTQVKDLSQELESAQAMCSNLQEQLEKSQATSIMDSLTRVLNRSAYDMRVNQVVSEFNRFEEPCVMLVVDIDHFKQVNDEHGHQAGDKALTSIAHTIKLNLREADMVFRYGGEEFVVLLPKTGIEGARVIAEKIRSRVASIRTHLVNDIYADKEQRVEITVSVGLAELKKGDTSASWFERADKALYRAKKEGRNKVEVDD</sequence>
<dbReference type="AlphaFoldDB" id="A0A7T0BUE1"/>
<gene>
    <name evidence="4" type="ORF">G3M70_03715</name>
</gene>
<evidence type="ECO:0000259" key="3">
    <source>
        <dbReference type="PROSITE" id="PS50887"/>
    </source>
</evidence>
<dbReference type="SUPFAM" id="SSF55073">
    <property type="entry name" value="Nucleotide cyclase"/>
    <property type="match status" value="1"/>
</dbReference>
<dbReference type="EC" id="2.7.7.65" evidence="1"/>
<accession>A0A7T0BUE1</accession>
<dbReference type="GO" id="GO:0052621">
    <property type="term" value="F:diguanylate cyclase activity"/>
    <property type="evidence" value="ECO:0007669"/>
    <property type="project" value="UniProtKB-EC"/>
</dbReference>
<dbReference type="GO" id="GO:1902201">
    <property type="term" value="P:negative regulation of bacterial-type flagellum-dependent cell motility"/>
    <property type="evidence" value="ECO:0007669"/>
    <property type="project" value="TreeGrafter"/>
</dbReference>
<dbReference type="SMART" id="SM00267">
    <property type="entry name" value="GGDEF"/>
    <property type="match status" value="1"/>
</dbReference>
<evidence type="ECO:0000256" key="1">
    <source>
        <dbReference type="ARBA" id="ARBA00012528"/>
    </source>
</evidence>
<evidence type="ECO:0000313" key="5">
    <source>
        <dbReference type="Proteomes" id="UP000594688"/>
    </source>
</evidence>
<dbReference type="PANTHER" id="PTHR45138">
    <property type="entry name" value="REGULATORY COMPONENTS OF SENSORY TRANSDUCTION SYSTEM"/>
    <property type="match status" value="1"/>
</dbReference>
<dbReference type="Gene3D" id="3.30.70.270">
    <property type="match status" value="1"/>
</dbReference>
<dbReference type="GO" id="GO:0043709">
    <property type="term" value="P:cell adhesion involved in single-species biofilm formation"/>
    <property type="evidence" value="ECO:0007669"/>
    <property type="project" value="TreeGrafter"/>
</dbReference>
<dbReference type="CDD" id="cd01949">
    <property type="entry name" value="GGDEF"/>
    <property type="match status" value="1"/>
</dbReference>
<organism evidence="4 5">
    <name type="scientific">Candidatus Nitronauta litoralis</name>
    <dbReference type="NCBI Taxonomy" id="2705533"/>
    <lineage>
        <taxon>Bacteria</taxon>
        <taxon>Pseudomonadati</taxon>
        <taxon>Nitrospinota/Tectimicrobiota group</taxon>
        <taxon>Nitrospinota</taxon>
        <taxon>Nitrospinia</taxon>
        <taxon>Nitrospinales</taxon>
        <taxon>Nitrospinaceae</taxon>
        <taxon>Candidatus Nitronauta</taxon>
    </lineage>
</organism>
<dbReference type="Proteomes" id="UP000594688">
    <property type="component" value="Chromosome"/>
</dbReference>
<dbReference type="InterPro" id="IPR043128">
    <property type="entry name" value="Rev_trsase/Diguanyl_cyclase"/>
</dbReference>
<keyword evidence="2" id="KW-0175">Coiled coil</keyword>
<feature type="domain" description="GGDEF" evidence="3">
    <location>
        <begin position="212"/>
        <end position="350"/>
    </location>
</feature>
<dbReference type="PROSITE" id="PS50887">
    <property type="entry name" value="GGDEF"/>
    <property type="match status" value="1"/>
</dbReference>
<dbReference type="GO" id="GO:0005886">
    <property type="term" value="C:plasma membrane"/>
    <property type="evidence" value="ECO:0007669"/>
    <property type="project" value="TreeGrafter"/>
</dbReference>
<dbReference type="Pfam" id="PF00990">
    <property type="entry name" value="GGDEF"/>
    <property type="match status" value="1"/>
</dbReference>
<dbReference type="InterPro" id="IPR000160">
    <property type="entry name" value="GGDEF_dom"/>
</dbReference>
<dbReference type="KEGG" id="nli:G3M70_03715"/>
<reference evidence="4 5" key="1">
    <citation type="submission" date="2020-02" db="EMBL/GenBank/DDBJ databases">
        <title>Genomic and physiological characterization of two novel Nitrospinaceae genera.</title>
        <authorList>
            <person name="Mueller A.J."/>
            <person name="Jung M.-Y."/>
            <person name="Strachan C.R."/>
            <person name="Herbold C.W."/>
            <person name="Kirkegaard R.H."/>
            <person name="Daims H."/>
        </authorList>
    </citation>
    <scope>NUCLEOTIDE SEQUENCE [LARGE SCALE GENOMIC DNA]</scope>
    <source>
        <strain evidence="4">EB</strain>
    </source>
</reference>
<proteinExistence type="predicted"/>
<evidence type="ECO:0000313" key="4">
    <source>
        <dbReference type="EMBL" id="QPJ61043.1"/>
    </source>
</evidence>
<dbReference type="EMBL" id="CP048685">
    <property type="protein sequence ID" value="QPJ61043.1"/>
    <property type="molecule type" value="Genomic_DNA"/>
</dbReference>
<name>A0A7T0BUE1_9BACT</name>
<dbReference type="InterPro" id="IPR050469">
    <property type="entry name" value="Diguanylate_Cyclase"/>
</dbReference>
<dbReference type="FunFam" id="3.30.70.270:FF:000001">
    <property type="entry name" value="Diguanylate cyclase domain protein"/>
    <property type="match status" value="1"/>
</dbReference>
<protein>
    <recommendedName>
        <fullName evidence="1">diguanylate cyclase</fullName>
        <ecNumber evidence="1">2.7.7.65</ecNumber>
    </recommendedName>
</protein>